<comment type="catalytic activity">
    <reaction evidence="18">
        <text>ATP + H2O = ADP + phosphate + H(+)</text>
        <dbReference type="Rhea" id="RHEA:13065"/>
        <dbReference type="ChEBI" id="CHEBI:15377"/>
        <dbReference type="ChEBI" id="CHEBI:15378"/>
        <dbReference type="ChEBI" id="CHEBI:30616"/>
        <dbReference type="ChEBI" id="CHEBI:43474"/>
        <dbReference type="ChEBI" id="CHEBI:456216"/>
    </reaction>
</comment>
<dbReference type="SUPFAM" id="SSF75712">
    <property type="entry name" value="Rad50 coiled-coil Zn hook"/>
    <property type="match status" value="1"/>
</dbReference>
<dbReference type="SMR" id="A0A1D5QMS8"/>
<feature type="coiled-coil region" evidence="20">
    <location>
        <begin position="549"/>
        <end position="761"/>
    </location>
</feature>
<keyword evidence="16" id="KW-0539">Nucleus</keyword>
<dbReference type="GO" id="GO:0070192">
    <property type="term" value="P:chromosome organization involved in meiotic cell cycle"/>
    <property type="evidence" value="ECO:0000318"/>
    <property type="project" value="GO_Central"/>
</dbReference>
<evidence type="ECO:0000256" key="10">
    <source>
        <dbReference type="ARBA" id="ARBA00022833"/>
    </source>
</evidence>
<evidence type="ECO:0000256" key="21">
    <source>
        <dbReference type="SAM" id="MobiDB-lite"/>
    </source>
</evidence>
<dbReference type="GO" id="GO:0003691">
    <property type="term" value="F:double-stranded telomeric DNA binding"/>
    <property type="evidence" value="ECO:0000318"/>
    <property type="project" value="GO_Central"/>
</dbReference>
<dbReference type="GO" id="GO:0046872">
    <property type="term" value="F:metal ion binding"/>
    <property type="evidence" value="ECO:0007669"/>
    <property type="project" value="UniProtKB-UniRule"/>
</dbReference>
<dbReference type="GO" id="GO:0043047">
    <property type="term" value="F:single-stranded telomeric DNA binding"/>
    <property type="evidence" value="ECO:0000318"/>
    <property type="project" value="GO_Central"/>
</dbReference>
<dbReference type="GO" id="GO:1904354">
    <property type="term" value="P:negative regulation of telomere capping"/>
    <property type="evidence" value="ECO:0007669"/>
    <property type="project" value="Ensembl"/>
</dbReference>
<dbReference type="GeneTree" id="ENSGT00390000018781"/>
<evidence type="ECO:0000256" key="19">
    <source>
        <dbReference type="PROSITE-ProRule" id="PRU00471"/>
    </source>
</evidence>
<dbReference type="PANTHER" id="PTHR18867">
    <property type="entry name" value="RAD50"/>
    <property type="match status" value="1"/>
</dbReference>
<accession>A0A1D5QMS8</accession>
<reference evidence="23" key="4">
    <citation type="submission" date="2025-09" db="UniProtKB">
        <authorList>
            <consortium name="Ensembl"/>
        </authorList>
    </citation>
    <scope>IDENTIFICATION</scope>
    <source>
        <strain evidence="23">17573</strain>
    </source>
</reference>
<feature type="region of interest" description="Disordered" evidence="21">
    <location>
        <begin position="108"/>
        <end position="155"/>
    </location>
</feature>
<evidence type="ECO:0000256" key="5">
    <source>
        <dbReference type="ARBA" id="ARBA00022454"/>
    </source>
</evidence>
<feature type="coiled-coil region" evidence="20">
    <location>
        <begin position="811"/>
        <end position="1176"/>
    </location>
</feature>
<keyword evidence="15" id="KW-0234">DNA repair</keyword>
<dbReference type="FunCoup" id="A0A1D5QMS8">
    <property type="interactions" value="3088"/>
</dbReference>
<dbReference type="SUPFAM" id="SSF52540">
    <property type="entry name" value="P-loop containing nucleoside triphosphate hydrolases"/>
    <property type="match status" value="1"/>
</dbReference>
<dbReference type="GO" id="GO:0016887">
    <property type="term" value="F:ATP hydrolysis activity"/>
    <property type="evidence" value="ECO:0007669"/>
    <property type="project" value="Ensembl"/>
</dbReference>
<dbReference type="Pfam" id="PF13558">
    <property type="entry name" value="SbcC_Walker_B"/>
    <property type="match status" value="1"/>
</dbReference>
<name>A0A1D5QMS8_MACMU</name>
<evidence type="ECO:0000256" key="7">
    <source>
        <dbReference type="ARBA" id="ARBA00022741"/>
    </source>
</evidence>
<dbReference type="GO" id="GO:0030870">
    <property type="term" value="C:Mre11 complex"/>
    <property type="evidence" value="ECO:0000318"/>
    <property type="project" value="GO_Central"/>
</dbReference>
<dbReference type="GO" id="GO:0110025">
    <property type="term" value="P:DNA strand resection involved in replication fork processing"/>
    <property type="evidence" value="ECO:0007669"/>
    <property type="project" value="Ensembl"/>
</dbReference>
<keyword evidence="14 20" id="KW-0175">Coiled coil</keyword>
<dbReference type="Gene3D" id="3.40.50.300">
    <property type="entry name" value="P-loop containing nucleotide triphosphate hydrolases"/>
    <property type="match status" value="2"/>
</dbReference>
<keyword evidence="13" id="KW-0779">Telomere</keyword>
<reference evidence="23" key="2">
    <citation type="submission" date="2019-01" db="EMBL/GenBank/DDBJ databases">
        <authorList>
            <person name="Graves T."/>
            <person name="Eichler E.E."/>
            <person name="Wilson R.K."/>
        </authorList>
    </citation>
    <scope>NUCLEOTIDE SEQUENCE [LARGE SCALE GENOMIC DNA]</scope>
    <source>
        <strain evidence="23">17573</strain>
    </source>
</reference>
<protein>
    <submittedName>
        <fullName evidence="23">RAD50 double strand break repair protein</fullName>
    </submittedName>
</protein>
<dbReference type="GO" id="GO:0000722">
    <property type="term" value="P:telomere maintenance via recombination"/>
    <property type="evidence" value="ECO:0000318"/>
    <property type="project" value="GO_Central"/>
</dbReference>
<dbReference type="FunFam" id="3.40.50.300:FF:003804">
    <property type="entry name" value="DNA repair protein RAD50 isoform X1"/>
    <property type="match status" value="1"/>
</dbReference>
<comment type="cofactor">
    <cofactor evidence="1">
        <name>Zn(2+)</name>
        <dbReference type="ChEBI" id="CHEBI:29105"/>
    </cofactor>
</comment>
<keyword evidence="10 19" id="KW-0862">Zinc</keyword>
<feature type="coiled-coil region" evidence="20">
    <location>
        <begin position="340"/>
        <end position="448"/>
    </location>
</feature>
<reference evidence="24" key="1">
    <citation type="journal article" date="2007" name="Science">
        <title>Evolutionary and biomedical insights from the rhesus macaque genome.</title>
        <authorList>
            <person name="Gibbs R.A."/>
            <person name="Rogers J."/>
            <person name="Katze M.G."/>
            <person name="Bumgarner R."/>
            <person name="Weinstock G.M."/>
            <person name="Mardis E.R."/>
            <person name="Remington K.A."/>
            <person name="Strausberg R.L."/>
            <person name="Venter J.C."/>
            <person name="Wilson R.K."/>
            <person name="Batzer M.A."/>
            <person name="Bustamante C.D."/>
            <person name="Eichler E.E."/>
            <person name="Hahn M.W."/>
            <person name="Hardison R.C."/>
            <person name="Makova K.D."/>
            <person name="Miller W."/>
            <person name="Milosavljevic A."/>
            <person name="Palermo R.E."/>
            <person name="Siepel A."/>
            <person name="Sikela J.M."/>
            <person name="Attaway T."/>
            <person name="Bell S."/>
            <person name="Bernard K.E."/>
            <person name="Buhay C.J."/>
            <person name="Chandrabose M.N."/>
            <person name="Dao M."/>
            <person name="Davis C."/>
            <person name="Delehaunty K.D."/>
            <person name="Ding Y."/>
            <person name="Dinh H.H."/>
            <person name="Dugan-Rocha S."/>
            <person name="Fulton L.A."/>
            <person name="Gabisi R.A."/>
            <person name="Garner T.T."/>
            <person name="Godfrey J."/>
            <person name="Hawes A.C."/>
            <person name="Hernandez J."/>
            <person name="Hines S."/>
            <person name="Holder M."/>
            <person name="Hume J."/>
            <person name="Jhangiani S.N."/>
            <person name="Joshi V."/>
            <person name="Khan Z.M."/>
            <person name="Kirkness E.F."/>
            <person name="Cree A."/>
            <person name="Fowler R.G."/>
            <person name="Lee S."/>
            <person name="Lewis L.R."/>
            <person name="Li Z."/>
            <person name="Liu Y.-S."/>
            <person name="Moore S.M."/>
            <person name="Muzny D."/>
            <person name="Nazareth L.V."/>
            <person name="Ngo D.N."/>
            <person name="Okwuonu G.O."/>
            <person name="Pai G."/>
            <person name="Parker D."/>
            <person name="Paul H.A."/>
            <person name="Pfannkoch C."/>
            <person name="Pohl C.S."/>
            <person name="Rogers Y.-H.C."/>
            <person name="Ruiz S.J."/>
            <person name="Sabo A."/>
            <person name="Santibanez J."/>
            <person name="Schneider B.W."/>
            <person name="Smith S.M."/>
            <person name="Sodergren E."/>
            <person name="Svatek A.F."/>
            <person name="Utterback T.R."/>
            <person name="Vattathil S."/>
            <person name="Warren W."/>
            <person name="White C.S."/>
            <person name="Chinwalla A.T."/>
            <person name="Feng Y."/>
            <person name="Halpern A.L."/>
            <person name="Hillier L.W."/>
            <person name="Huang X."/>
            <person name="Minx P."/>
            <person name="Nelson J.O."/>
            <person name="Pepin K.H."/>
            <person name="Qin X."/>
            <person name="Sutton G.G."/>
            <person name="Venter E."/>
            <person name="Walenz B.P."/>
            <person name="Wallis J.W."/>
            <person name="Worley K.C."/>
            <person name="Yang S.-P."/>
            <person name="Jones S.M."/>
            <person name="Marra M.A."/>
            <person name="Rocchi M."/>
            <person name="Schein J.E."/>
            <person name="Baertsch R."/>
            <person name="Clarke L."/>
            <person name="Csuros M."/>
            <person name="Glasscock J."/>
            <person name="Harris R.A."/>
            <person name="Havlak P."/>
            <person name="Jackson A.R."/>
            <person name="Jiang H."/>
            <person name="Liu Y."/>
            <person name="Messina D.N."/>
            <person name="Shen Y."/>
            <person name="Song H.X.-Z."/>
            <person name="Wylie T."/>
            <person name="Zhang L."/>
            <person name="Birney E."/>
            <person name="Han K."/>
            <person name="Konkel M.K."/>
            <person name="Lee J."/>
            <person name="Smit A.F.A."/>
            <person name="Ullmer B."/>
            <person name="Wang H."/>
            <person name="Xing J."/>
            <person name="Burhans R."/>
            <person name="Cheng Z."/>
            <person name="Karro J.E."/>
            <person name="Ma J."/>
            <person name="Raney B."/>
            <person name="She X."/>
            <person name="Cox M.J."/>
            <person name="Demuth J.P."/>
            <person name="Dumas L.J."/>
            <person name="Han S.-G."/>
            <person name="Hopkins J."/>
            <person name="Karimpour-Fard A."/>
            <person name="Kim Y.H."/>
            <person name="Pollack J.R."/>
            <person name="Vinar T."/>
            <person name="Addo-Quaye C."/>
            <person name="Degenhardt J."/>
            <person name="Denby A."/>
            <person name="Hubisz M.J."/>
            <person name="Indap A."/>
            <person name="Kosiol C."/>
            <person name="Lahn B.T."/>
            <person name="Lawson H.A."/>
            <person name="Marklein A."/>
            <person name="Nielsen R."/>
            <person name="Vallender E.J."/>
            <person name="Clark A.G."/>
            <person name="Ferguson B."/>
            <person name="Hernandez R.D."/>
            <person name="Hirani K."/>
            <person name="Kehrer-Sawatzki H."/>
            <person name="Kolb J."/>
            <person name="Patil S."/>
            <person name="Pu L.-L."/>
            <person name="Ren Y."/>
            <person name="Smith D.G."/>
            <person name="Wheeler D.A."/>
            <person name="Schenck I."/>
            <person name="Ball E.V."/>
            <person name="Chen R."/>
            <person name="Cooper D.N."/>
            <person name="Giardine B."/>
            <person name="Hsu F."/>
            <person name="Kent W.J."/>
            <person name="Lesk A."/>
            <person name="Nelson D.L."/>
            <person name="O'brien W.E."/>
            <person name="Pruefer K."/>
            <person name="Stenson P.D."/>
            <person name="Wallace J.C."/>
            <person name="Ke H."/>
            <person name="Liu X.-M."/>
            <person name="Wang P."/>
            <person name="Xiang A.P."/>
            <person name="Yang F."/>
            <person name="Barber G.P."/>
            <person name="Haussler D."/>
            <person name="Karolchik D."/>
            <person name="Kern A.D."/>
            <person name="Kuhn R.M."/>
            <person name="Smith K.E."/>
            <person name="Zwieg A.S."/>
        </authorList>
    </citation>
    <scope>NUCLEOTIDE SEQUENCE [LARGE SCALE GENOMIC DNA]</scope>
    <source>
        <strain evidence="24">17573</strain>
    </source>
</reference>
<dbReference type="GO" id="GO:0000729">
    <property type="term" value="P:DNA double-strand break processing"/>
    <property type="evidence" value="ECO:0007669"/>
    <property type="project" value="Ensembl"/>
</dbReference>
<evidence type="ECO:0000256" key="8">
    <source>
        <dbReference type="ARBA" id="ARBA00022763"/>
    </source>
</evidence>
<evidence type="ECO:0000256" key="9">
    <source>
        <dbReference type="ARBA" id="ARBA00022801"/>
    </source>
</evidence>
<feature type="binding site" evidence="19">
    <location>
        <position position="780"/>
    </location>
    <ligand>
        <name>Zn(2+)</name>
        <dbReference type="ChEBI" id="CHEBI:29105"/>
    </ligand>
</feature>
<dbReference type="GO" id="GO:0042802">
    <property type="term" value="F:identical protein binding"/>
    <property type="evidence" value="ECO:0007669"/>
    <property type="project" value="Ensembl"/>
</dbReference>
<reference evidence="23" key="3">
    <citation type="submission" date="2025-08" db="UniProtKB">
        <authorList>
            <consortium name="Ensembl"/>
        </authorList>
    </citation>
    <scope>IDENTIFICATION</scope>
    <source>
        <strain evidence="23">17573</strain>
    </source>
</reference>
<comment type="subcellular location">
    <subcellularLocation>
        <location evidence="3">Chromosome</location>
        <location evidence="3">Telomere</location>
    </subcellularLocation>
    <subcellularLocation>
        <location evidence="2">Nucleus</location>
    </subcellularLocation>
</comment>
<dbReference type="Pfam" id="PF13476">
    <property type="entry name" value="AAA_23"/>
    <property type="match status" value="1"/>
</dbReference>
<dbReference type="GO" id="GO:0006302">
    <property type="term" value="P:double-strand break repair"/>
    <property type="evidence" value="ECO:0000318"/>
    <property type="project" value="GO_Central"/>
</dbReference>
<dbReference type="GO" id="GO:0035861">
    <property type="term" value="C:site of double-strand break"/>
    <property type="evidence" value="ECO:0007669"/>
    <property type="project" value="Ensembl"/>
</dbReference>
<evidence type="ECO:0000256" key="20">
    <source>
        <dbReference type="SAM" id="Coils"/>
    </source>
</evidence>
<evidence type="ECO:0000259" key="22">
    <source>
        <dbReference type="PROSITE" id="PS51131"/>
    </source>
</evidence>
<dbReference type="GO" id="GO:0062176">
    <property type="term" value="P:R-loop processing"/>
    <property type="evidence" value="ECO:0007669"/>
    <property type="project" value="Ensembl"/>
</dbReference>
<feature type="compositionally biased region" description="Basic residues" evidence="21">
    <location>
        <begin position="33"/>
        <end position="43"/>
    </location>
</feature>
<evidence type="ECO:0000256" key="1">
    <source>
        <dbReference type="ARBA" id="ARBA00001947"/>
    </source>
</evidence>
<dbReference type="GO" id="GO:0032206">
    <property type="term" value="P:positive regulation of telomere maintenance"/>
    <property type="evidence" value="ECO:0007669"/>
    <property type="project" value="Ensembl"/>
</dbReference>
<evidence type="ECO:0000256" key="2">
    <source>
        <dbReference type="ARBA" id="ARBA00004123"/>
    </source>
</evidence>
<dbReference type="GO" id="GO:0070533">
    <property type="term" value="C:BRCA1-C complex"/>
    <property type="evidence" value="ECO:0007669"/>
    <property type="project" value="Ensembl"/>
</dbReference>
<dbReference type="Bgee" id="ENSMMUG00000003130">
    <property type="expression patterns" value="Expressed in ileum and 24 other cell types or tissues"/>
</dbReference>
<evidence type="ECO:0000256" key="3">
    <source>
        <dbReference type="ARBA" id="ARBA00004574"/>
    </source>
</evidence>
<dbReference type="PANTHER" id="PTHR18867:SF12">
    <property type="entry name" value="DNA REPAIR PROTEIN RAD50"/>
    <property type="match status" value="1"/>
</dbReference>
<evidence type="ECO:0000256" key="18">
    <source>
        <dbReference type="ARBA" id="ARBA00049360"/>
    </source>
</evidence>
<evidence type="ECO:0000256" key="15">
    <source>
        <dbReference type="ARBA" id="ARBA00023204"/>
    </source>
</evidence>
<evidence type="ECO:0000256" key="6">
    <source>
        <dbReference type="ARBA" id="ARBA00022723"/>
    </source>
</evidence>
<evidence type="ECO:0000256" key="4">
    <source>
        <dbReference type="ARBA" id="ARBA00009439"/>
    </source>
</evidence>
<dbReference type="GO" id="GO:2000781">
    <property type="term" value="P:positive regulation of double-strand break repair"/>
    <property type="evidence" value="ECO:0007669"/>
    <property type="project" value="Ensembl"/>
</dbReference>
<keyword evidence="24" id="KW-1185">Reference proteome</keyword>
<dbReference type="ExpressionAtlas" id="A0A1D5QMS8">
    <property type="expression patterns" value="baseline"/>
</dbReference>
<feature type="domain" description="Zinc-hook" evidence="22">
    <location>
        <begin position="734"/>
        <end position="833"/>
    </location>
</feature>
<dbReference type="GO" id="GO:0003678">
    <property type="term" value="F:DNA helicase activity"/>
    <property type="evidence" value="ECO:0007669"/>
    <property type="project" value="Ensembl"/>
</dbReference>
<dbReference type="GO" id="GO:0000019">
    <property type="term" value="P:regulation of mitotic recombination"/>
    <property type="evidence" value="ECO:0007669"/>
    <property type="project" value="Ensembl"/>
</dbReference>
<evidence type="ECO:0000256" key="13">
    <source>
        <dbReference type="ARBA" id="ARBA00022895"/>
    </source>
</evidence>
<proteinExistence type="inferred from homology"/>
<evidence type="ECO:0000313" key="23">
    <source>
        <dbReference type="Ensembl" id="ENSMMUP00000049353.2"/>
    </source>
</evidence>
<gene>
    <name evidence="23" type="primary">RAD50</name>
</gene>
<dbReference type="Ensembl" id="ENSMMUT00000076878.2">
    <property type="protein sequence ID" value="ENSMMUP00000049353.2"/>
    <property type="gene ID" value="ENSMMUG00000003130.4"/>
</dbReference>
<organism evidence="23 24">
    <name type="scientific">Macaca mulatta</name>
    <name type="common">Rhesus macaque</name>
    <dbReference type="NCBI Taxonomy" id="9544"/>
    <lineage>
        <taxon>Eukaryota</taxon>
        <taxon>Metazoa</taxon>
        <taxon>Chordata</taxon>
        <taxon>Craniata</taxon>
        <taxon>Vertebrata</taxon>
        <taxon>Euteleostomi</taxon>
        <taxon>Mammalia</taxon>
        <taxon>Eutheria</taxon>
        <taxon>Euarchontoglires</taxon>
        <taxon>Primates</taxon>
        <taxon>Haplorrhini</taxon>
        <taxon>Catarrhini</taxon>
        <taxon>Cercopithecidae</taxon>
        <taxon>Cercopithecinae</taxon>
        <taxon>Macaca</taxon>
    </lineage>
</organism>
<sequence length="1411" mass="164785">MEEPVPVWRERRGRLSAYRGPAQPPVQPGPGSRRGRCARRTRSRALGGTELHPERHRAGHAQTRARGPRLWLPARARPRSRLLEVFAFAFLPMSLRKMKVVVSRTGAAAVPGEGRRMRRRPAWSAGPGAPAQGEVAAHPGPPGSPEDGQQRNKKMDSLAAGELNASHQPWVAQETDVRAQIRLQFRDVNGELIAVQRSMVCTQKSKKTEFKTLEGVITRTKHGEKVSLSSKCAEIDREMISSLGVSKAVLNNVIFCHQEDSNWPLSEGKALKQKFDEIFSATRYIKALETLRQVRQTQGQKVKEYQMELKYLKQYKEKACEIRDQITSKEAQLTSSKEIVKSYENELDPLKNRLKEIEHNLSKIMKLDNEIKALDSRKKQMEKDNSELEEKMEKVFQGTDEQLNDLYHNHQRTVREKERKLVDCHRELEKLNKESRLLNQEKSELLVEQGRLQLQADRHQEHIRARDSLIQSLATQLELDGFERGPFSERQIKNFHKLVKERQEGEAKTANQLMNDFAEKETLKQKQIDEIRDKKTGLGRIIELKSEILNKKQNELKNVKYELQQLEGSSDRILELDQELIKAERELSKAEKNSNVETLKMEVISLQNEKADLDRTLRKLDQEMEQLNHHTTTRTQMEMLTKDKADKDEQIRKIKSRHSDELTSLLGYFPNKKQLEDWLHSKSKEINQTRDRLAKLNKELASAEQNKNHINNELKRKEEQLSSYEDKLFDVCGSQDFESDLDRLKEEIEKSSKQRAMLAGATAVYSQFITQLTDENQSCCPVCQRVFQTEAELQEVISDLQSKLRLAPDKLKSTESELKKKEKRRDEMLGLVPMRQSIIDLKEKEIPELRNKLQNVNRDIQRLKNDIEEQETLLGTIMPEEESAKVCLTDVTIMERFQMELKDVERKIAQQAAKLQGIDLDRTVQQVNQEKQEKQHKLDTVSSKIELNRKLIQDQQEQIQHLKSITNELKSEKLQISTNLQRRQQLEEQTVELSTEVQSLYREIKDAKEQVSPLETTLEKFQQEKEEIINKKNTSNKIAQDKLNDIKEKVKNIHGYMKDIENYIQDGKDDYKKQKETELNKVIAQLSECEKHKEKINEDMRIMRQDIDTQKIQERWLQDNLTLRKRNEELKEVEEERKQHLKEMGQMQVLQMKNEHQKLEENIDNIKRNHSLALGRQKGYEEEIIHFKKELREPQFRDAEEKYREMMIVMRTTELVNKDLDIYYKTLDQAIMKFHSMKMEEINKIIRDLWRSTYRGQDIEYIEIRSDADENVSASDKRRNYNYRVVMLKGDTALDMRGRCSAGQKVLASLIIRLALAETFCLNCGIIALDEPTTNLDRENIESLAHALVEIIKSRSQQRNFQLLVITHDEDFVELLGRSEYVEKFYRIKKNIDQCSEIVKCSVSSLGFNVH</sequence>
<evidence type="ECO:0000313" key="24">
    <source>
        <dbReference type="Proteomes" id="UP000006718"/>
    </source>
</evidence>
<keyword evidence="5" id="KW-0158">Chromosome</keyword>
<keyword evidence="6 19" id="KW-0479">Metal-binding</keyword>
<dbReference type="InterPro" id="IPR038729">
    <property type="entry name" value="Rad50/SbcC_AAA"/>
</dbReference>
<keyword evidence="17" id="KW-0469">Meiosis</keyword>
<dbReference type="InterPro" id="IPR013134">
    <property type="entry name" value="Zn_hook_RAD50"/>
</dbReference>
<dbReference type="InParanoid" id="A0A1D5QMS8"/>
<comment type="similarity">
    <text evidence="4">Belongs to the SMC family. RAD50 subfamily.</text>
</comment>
<dbReference type="NCBIfam" id="TIGR00606">
    <property type="entry name" value="rad50"/>
    <property type="match status" value="1"/>
</dbReference>
<dbReference type="VEuPathDB" id="HostDB:ENSMMUG00000003130"/>
<dbReference type="GO" id="GO:0000781">
    <property type="term" value="C:chromosome, telomeric region"/>
    <property type="evidence" value="ECO:0007669"/>
    <property type="project" value="UniProtKB-SubCell"/>
</dbReference>
<evidence type="ECO:0000256" key="17">
    <source>
        <dbReference type="ARBA" id="ARBA00023254"/>
    </source>
</evidence>
<evidence type="ECO:0000256" key="16">
    <source>
        <dbReference type="ARBA" id="ARBA00023242"/>
    </source>
</evidence>
<evidence type="ECO:0000256" key="14">
    <source>
        <dbReference type="ARBA" id="ARBA00023054"/>
    </source>
</evidence>
<dbReference type="GO" id="GO:0005524">
    <property type="term" value="F:ATP binding"/>
    <property type="evidence" value="ECO:0007669"/>
    <property type="project" value="UniProtKB-KW"/>
</dbReference>
<keyword evidence="12" id="KW-0460">Magnesium</keyword>
<keyword evidence="9" id="KW-0378">Hydrolase</keyword>
<dbReference type="FunFam" id="3.40.50.300:FF:001065">
    <property type="entry name" value="DNA repair protein RAD50 isoform X1"/>
    <property type="match status" value="1"/>
</dbReference>
<keyword evidence="8" id="KW-0227">DNA damage</keyword>
<dbReference type="OMA" id="FSDYYYR"/>
<dbReference type="GO" id="GO:0031860">
    <property type="term" value="P:telomeric 3' overhang formation"/>
    <property type="evidence" value="ECO:0007669"/>
    <property type="project" value="Ensembl"/>
</dbReference>
<dbReference type="GO" id="GO:0000794">
    <property type="term" value="C:condensed nuclear chromosome"/>
    <property type="evidence" value="ECO:0000318"/>
    <property type="project" value="GO_Central"/>
</dbReference>
<dbReference type="GO" id="GO:0000014">
    <property type="term" value="F:single-stranded DNA endodeoxyribonuclease activity"/>
    <property type="evidence" value="ECO:0007669"/>
    <property type="project" value="Ensembl"/>
</dbReference>
<dbReference type="GO" id="GO:0007004">
    <property type="term" value="P:telomere maintenance via telomerase"/>
    <property type="evidence" value="ECO:0000318"/>
    <property type="project" value="GO_Central"/>
</dbReference>
<evidence type="ECO:0000256" key="11">
    <source>
        <dbReference type="ARBA" id="ARBA00022840"/>
    </source>
</evidence>
<dbReference type="GO" id="GO:0000724">
    <property type="term" value="P:double-strand break repair via homologous recombination"/>
    <property type="evidence" value="ECO:0007669"/>
    <property type="project" value="Ensembl"/>
</dbReference>
<dbReference type="InterPro" id="IPR004584">
    <property type="entry name" value="Rad50_eukaryotes"/>
</dbReference>
<dbReference type="GO" id="GO:0051880">
    <property type="term" value="F:G-quadruplex DNA binding"/>
    <property type="evidence" value="ECO:0000318"/>
    <property type="project" value="GO_Central"/>
</dbReference>
<dbReference type="GO" id="GO:0008408">
    <property type="term" value="F:3'-5' exonuclease activity"/>
    <property type="evidence" value="ECO:0007669"/>
    <property type="project" value="Ensembl"/>
</dbReference>
<dbReference type="GO" id="GO:0043539">
    <property type="term" value="F:protein serine/threonine kinase activator activity"/>
    <property type="evidence" value="ECO:0007669"/>
    <property type="project" value="Ensembl"/>
</dbReference>
<keyword evidence="11" id="KW-0067">ATP-binding</keyword>
<dbReference type="STRING" id="9544.ENSMMUP00000049353"/>
<dbReference type="PROSITE" id="PS51131">
    <property type="entry name" value="ZN_HOOK"/>
    <property type="match status" value="1"/>
</dbReference>
<dbReference type="InterPro" id="IPR027417">
    <property type="entry name" value="P-loop_NTPase"/>
</dbReference>
<dbReference type="Proteomes" id="UP000006718">
    <property type="component" value="Chromosome 6"/>
</dbReference>
<dbReference type="GO" id="GO:0030674">
    <property type="term" value="F:protein-macromolecule adaptor activity"/>
    <property type="evidence" value="ECO:0007669"/>
    <property type="project" value="Ensembl"/>
</dbReference>
<feature type="binding site" evidence="19">
    <location>
        <position position="783"/>
    </location>
    <ligand>
        <name>Zn(2+)</name>
        <dbReference type="ChEBI" id="CHEBI:29105"/>
    </ligand>
</feature>
<keyword evidence="7" id="KW-0547">Nucleotide-binding</keyword>
<evidence type="ECO:0000256" key="12">
    <source>
        <dbReference type="ARBA" id="ARBA00022842"/>
    </source>
</evidence>
<feature type="region of interest" description="Disordered" evidence="21">
    <location>
        <begin position="1"/>
        <end position="64"/>
    </location>
</feature>
<dbReference type="Pfam" id="PF04423">
    <property type="entry name" value="Rad50_zn_hook"/>
    <property type="match status" value="1"/>
</dbReference>